<evidence type="ECO:0000313" key="2">
    <source>
        <dbReference type="EMBL" id="AJQ92963.1"/>
    </source>
</evidence>
<dbReference type="KEGG" id="gsn:YC6258_00913"/>
<dbReference type="HOGENOM" id="CLU_203143_0_0_6"/>
<dbReference type="Proteomes" id="UP000032266">
    <property type="component" value="Chromosome"/>
</dbReference>
<dbReference type="AlphaFoldDB" id="A0A0C5VHX0"/>
<dbReference type="EMBL" id="CP007142">
    <property type="protein sequence ID" value="AJQ92963.1"/>
    <property type="molecule type" value="Genomic_DNA"/>
</dbReference>
<feature type="region of interest" description="Disordered" evidence="1">
    <location>
        <begin position="1"/>
        <end position="49"/>
    </location>
</feature>
<sequence length="49" mass="5503">MAGASIQDGCSGRNRQDKDQEWQEPAFRMNVQEGIDRKGIRNGRSQHSG</sequence>
<evidence type="ECO:0000313" key="3">
    <source>
        <dbReference type="Proteomes" id="UP000032266"/>
    </source>
</evidence>
<proteinExistence type="predicted"/>
<name>A0A0C5VHX0_9GAMM</name>
<evidence type="ECO:0000256" key="1">
    <source>
        <dbReference type="SAM" id="MobiDB-lite"/>
    </source>
</evidence>
<keyword evidence="3" id="KW-1185">Reference proteome</keyword>
<protein>
    <submittedName>
        <fullName evidence="2">Uncharacterized protein</fullName>
    </submittedName>
</protein>
<gene>
    <name evidence="2" type="ORF">YC6258_00913</name>
</gene>
<reference evidence="2 3" key="1">
    <citation type="submission" date="2014-01" db="EMBL/GenBank/DDBJ databases">
        <title>Full genme sequencing of cellulolytic bacterium Gynuella sunshinyii YC6258T gen. nov., sp. nov.</title>
        <authorList>
            <person name="Khan H."/>
            <person name="Chung E.J."/>
            <person name="Chung Y.R."/>
        </authorList>
    </citation>
    <scope>NUCLEOTIDE SEQUENCE [LARGE SCALE GENOMIC DNA]</scope>
    <source>
        <strain evidence="2 3">YC6258</strain>
    </source>
</reference>
<organism evidence="2 3">
    <name type="scientific">Gynuella sunshinyii YC6258</name>
    <dbReference type="NCBI Taxonomy" id="1445510"/>
    <lineage>
        <taxon>Bacteria</taxon>
        <taxon>Pseudomonadati</taxon>
        <taxon>Pseudomonadota</taxon>
        <taxon>Gammaproteobacteria</taxon>
        <taxon>Oceanospirillales</taxon>
        <taxon>Saccharospirillaceae</taxon>
        <taxon>Gynuella</taxon>
    </lineage>
</organism>
<accession>A0A0C5VHX0</accession>